<reference evidence="11" key="2">
    <citation type="submission" date="2016-06" db="UniProtKB">
        <authorList>
            <consortium name="WormBaseParasite"/>
        </authorList>
    </citation>
    <scope>IDENTIFICATION</scope>
</reference>
<proteinExistence type="predicted"/>
<dbReference type="WBParaSite" id="GPLIN_001392400">
    <property type="protein sequence ID" value="GPLIN_001392400"/>
    <property type="gene ID" value="GPLIN_001392400"/>
</dbReference>
<evidence type="ECO:0000313" key="10">
    <source>
        <dbReference type="Proteomes" id="UP000050741"/>
    </source>
</evidence>
<comment type="catalytic activity">
    <reaction evidence="1">
        <text>GTP = 3',5'-cyclic GMP + diphosphate</text>
        <dbReference type="Rhea" id="RHEA:13665"/>
        <dbReference type="ChEBI" id="CHEBI:33019"/>
        <dbReference type="ChEBI" id="CHEBI:37565"/>
        <dbReference type="ChEBI" id="CHEBI:57746"/>
        <dbReference type="EC" id="4.6.1.2"/>
    </reaction>
</comment>
<dbReference type="InterPro" id="IPR029787">
    <property type="entry name" value="Nucleotide_cyclase"/>
</dbReference>
<dbReference type="AlphaFoldDB" id="A0A183CM18"/>
<evidence type="ECO:0000256" key="7">
    <source>
        <dbReference type="ARBA" id="ARBA00023180"/>
    </source>
</evidence>
<dbReference type="InterPro" id="IPR050401">
    <property type="entry name" value="Cyclic_nucleotide_synthase"/>
</dbReference>
<dbReference type="GO" id="GO:0005886">
    <property type="term" value="C:plasma membrane"/>
    <property type="evidence" value="ECO:0007669"/>
    <property type="project" value="TreeGrafter"/>
</dbReference>
<dbReference type="GO" id="GO:0000166">
    <property type="term" value="F:nucleotide binding"/>
    <property type="evidence" value="ECO:0007669"/>
    <property type="project" value="UniProtKB-KW"/>
</dbReference>
<dbReference type="PROSITE" id="PS50125">
    <property type="entry name" value="GUANYLATE_CYCLASE_2"/>
    <property type="match status" value="1"/>
</dbReference>
<evidence type="ECO:0000313" key="11">
    <source>
        <dbReference type="WBParaSite" id="GPLIN_001392400"/>
    </source>
</evidence>
<evidence type="ECO:0000256" key="1">
    <source>
        <dbReference type="ARBA" id="ARBA00001436"/>
    </source>
</evidence>
<dbReference type="GO" id="GO:0004016">
    <property type="term" value="F:adenylate cyclase activity"/>
    <property type="evidence" value="ECO:0007669"/>
    <property type="project" value="TreeGrafter"/>
</dbReference>
<evidence type="ECO:0000259" key="9">
    <source>
        <dbReference type="PROSITE" id="PS50125"/>
    </source>
</evidence>
<dbReference type="GO" id="GO:0004383">
    <property type="term" value="F:guanylate cyclase activity"/>
    <property type="evidence" value="ECO:0007669"/>
    <property type="project" value="UniProtKB-EC"/>
</dbReference>
<name>A0A183CM18_GLOPA</name>
<keyword evidence="10" id="KW-1185">Reference proteome</keyword>
<keyword evidence="7" id="KW-0325">Glycoprotein</keyword>
<dbReference type="Gene3D" id="3.30.70.1230">
    <property type="entry name" value="Nucleotide cyclase"/>
    <property type="match status" value="1"/>
</dbReference>
<keyword evidence="6" id="KW-0472">Membrane</keyword>
<evidence type="ECO:0000256" key="8">
    <source>
        <dbReference type="ARBA" id="ARBA00023239"/>
    </source>
</evidence>
<evidence type="ECO:0000256" key="2">
    <source>
        <dbReference type="ARBA" id="ARBA00004370"/>
    </source>
</evidence>
<reference evidence="10" key="1">
    <citation type="submission" date="2014-05" db="EMBL/GenBank/DDBJ databases">
        <title>The genome and life-stage specific transcriptomes of Globodera pallida elucidate key aspects of plant parasitism by a cyst nematode.</title>
        <authorList>
            <person name="Cotton J.A."/>
            <person name="Lilley C.J."/>
            <person name="Jones L.M."/>
            <person name="Kikuchi T."/>
            <person name="Reid A.J."/>
            <person name="Thorpe P."/>
            <person name="Tsai I.J."/>
            <person name="Beasley H."/>
            <person name="Blok V."/>
            <person name="Cock P.J.A."/>
            <person name="Van den Akker S.E."/>
            <person name="Holroyd N."/>
            <person name="Hunt M."/>
            <person name="Mantelin S."/>
            <person name="Naghra H."/>
            <person name="Pain A."/>
            <person name="Palomares-Rius J.E."/>
            <person name="Zarowiecki M."/>
            <person name="Berriman M."/>
            <person name="Jones J.T."/>
            <person name="Urwin P.E."/>
        </authorList>
    </citation>
    <scope>NUCLEOTIDE SEQUENCE [LARGE SCALE GENOMIC DNA]</scope>
    <source>
        <strain evidence="10">Lindley</strain>
    </source>
</reference>
<dbReference type="SUPFAM" id="SSF55073">
    <property type="entry name" value="Nucleotide cyclase"/>
    <property type="match status" value="1"/>
</dbReference>
<keyword evidence="5" id="KW-1133">Transmembrane helix</keyword>
<dbReference type="InterPro" id="IPR001054">
    <property type="entry name" value="A/G_cyclase"/>
</dbReference>
<evidence type="ECO:0000256" key="3">
    <source>
        <dbReference type="ARBA" id="ARBA00022692"/>
    </source>
</evidence>
<dbReference type="Pfam" id="PF00211">
    <property type="entry name" value="Guanylate_cyc"/>
    <property type="match status" value="1"/>
</dbReference>
<accession>A0A183CM18</accession>
<dbReference type="PANTHER" id="PTHR11920">
    <property type="entry name" value="GUANYLYL CYCLASE"/>
    <property type="match status" value="1"/>
</dbReference>
<keyword evidence="4" id="KW-0547">Nucleotide-binding</keyword>
<keyword evidence="3" id="KW-0812">Transmembrane</keyword>
<dbReference type="Proteomes" id="UP000050741">
    <property type="component" value="Unassembled WGS sequence"/>
</dbReference>
<sequence>MQVVTLLNDLYLALDSVMDNLKVYKMQTIGDAYMVMSGLPECTTDHAPHKLRRHRVRAVSEPSQGTWPVTSTEAAEQKWTKCQKHWAEGQWTKHYCDSVSVRSRAIGNIIASTAAVRASSGAVRATTARTRAMWCCSMNTSIIWTSRWHRFAETSSLFSSNENKCP</sequence>
<evidence type="ECO:0000256" key="6">
    <source>
        <dbReference type="ARBA" id="ARBA00023136"/>
    </source>
</evidence>
<evidence type="ECO:0000256" key="5">
    <source>
        <dbReference type="ARBA" id="ARBA00022989"/>
    </source>
</evidence>
<dbReference type="GO" id="GO:0001653">
    <property type="term" value="F:peptide receptor activity"/>
    <property type="evidence" value="ECO:0007669"/>
    <property type="project" value="TreeGrafter"/>
</dbReference>
<keyword evidence="8" id="KW-0456">Lyase</keyword>
<dbReference type="GO" id="GO:0035556">
    <property type="term" value="P:intracellular signal transduction"/>
    <property type="evidence" value="ECO:0007669"/>
    <property type="project" value="InterPro"/>
</dbReference>
<dbReference type="GO" id="GO:0007168">
    <property type="term" value="P:receptor guanylyl cyclase signaling pathway"/>
    <property type="evidence" value="ECO:0007669"/>
    <property type="project" value="TreeGrafter"/>
</dbReference>
<comment type="subcellular location">
    <subcellularLocation>
        <location evidence="2">Membrane</location>
    </subcellularLocation>
</comment>
<dbReference type="PANTHER" id="PTHR11920:SF494">
    <property type="entry name" value="ATRIAL NATRIURETIC PEPTIDE RECEPTOR 2"/>
    <property type="match status" value="1"/>
</dbReference>
<protein>
    <submittedName>
        <fullName evidence="11">Guanylate cyclase domain-containing protein</fullName>
    </submittedName>
</protein>
<feature type="domain" description="Guanylate cyclase" evidence="9">
    <location>
        <begin position="1"/>
        <end position="47"/>
    </location>
</feature>
<organism evidence="10 11">
    <name type="scientific">Globodera pallida</name>
    <name type="common">Potato cyst nematode worm</name>
    <name type="synonym">Heterodera pallida</name>
    <dbReference type="NCBI Taxonomy" id="36090"/>
    <lineage>
        <taxon>Eukaryota</taxon>
        <taxon>Metazoa</taxon>
        <taxon>Ecdysozoa</taxon>
        <taxon>Nematoda</taxon>
        <taxon>Chromadorea</taxon>
        <taxon>Rhabditida</taxon>
        <taxon>Tylenchina</taxon>
        <taxon>Tylenchomorpha</taxon>
        <taxon>Tylenchoidea</taxon>
        <taxon>Heteroderidae</taxon>
        <taxon>Heteroderinae</taxon>
        <taxon>Globodera</taxon>
    </lineage>
</organism>
<evidence type="ECO:0000256" key="4">
    <source>
        <dbReference type="ARBA" id="ARBA00022741"/>
    </source>
</evidence>